<keyword evidence="3" id="KW-1185">Reference proteome</keyword>
<dbReference type="InterPro" id="IPR001584">
    <property type="entry name" value="Integrase_cat-core"/>
</dbReference>
<evidence type="ECO:0000259" key="1">
    <source>
        <dbReference type="PROSITE" id="PS50994"/>
    </source>
</evidence>
<dbReference type="Proteomes" id="UP000585474">
    <property type="component" value="Unassembled WGS sequence"/>
</dbReference>
<protein>
    <recommendedName>
        <fullName evidence="1">Integrase catalytic domain-containing protein</fullName>
    </recommendedName>
</protein>
<feature type="domain" description="Integrase catalytic" evidence="1">
    <location>
        <begin position="214"/>
        <end position="268"/>
    </location>
</feature>
<dbReference type="InterPro" id="IPR036397">
    <property type="entry name" value="RNaseH_sf"/>
</dbReference>
<dbReference type="InterPro" id="IPR002156">
    <property type="entry name" value="RNaseH_domain"/>
</dbReference>
<dbReference type="PANTHER" id="PTHR48475:SF2">
    <property type="entry name" value="RIBONUCLEASE H"/>
    <property type="match status" value="1"/>
</dbReference>
<dbReference type="Gene3D" id="3.30.420.10">
    <property type="entry name" value="Ribonuclease H-like superfamily/Ribonuclease H"/>
    <property type="match status" value="2"/>
</dbReference>
<dbReference type="GO" id="GO:0003676">
    <property type="term" value="F:nucleic acid binding"/>
    <property type="evidence" value="ECO:0007669"/>
    <property type="project" value="InterPro"/>
</dbReference>
<name>A0A7J0E5A6_9ERIC</name>
<accession>A0A7J0E5A6</accession>
<dbReference type="GO" id="GO:0015074">
    <property type="term" value="P:DNA integration"/>
    <property type="evidence" value="ECO:0007669"/>
    <property type="project" value="InterPro"/>
</dbReference>
<evidence type="ECO:0000313" key="2">
    <source>
        <dbReference type="EMBL" id="GFY81129.1"/>
    </source>
</evidence>
<dbReference type="Pfam" id="PF13456">
    <property type="entry name" value="RVT_3"/>
    <property type="match status" value="1"/>
</dbReference>
<proteinExistence type="predicted"/>
<comment type="caution">
    <text evidence="2">The sequence shown here is derived from an EMBL/GenBank/DDBJ whole genome shotgun (WGS) entry which is preliminary data.</text>
</comment>
<dbReference type="PROSITE" id="PS50994">
    <property type="entry name" value="INTEGRASE"/>
    <property type="match status" value="1"/>
</dbReference>
<gene>
    <name evidence="2" type="ORF">Acr_01g0009380</name>
</gene>
<dbReference type="InterPro" id="IPR012337">
    <property type="entry name" value="RNaseH-like_sf"/>
</dbReference>
<organism evidence="2 3">
    <name type="scientific">Actinidia rufa</name>
    <dbReference type="NCBI Taxonomy" id="165716"/>
    <lineage>
        <taxon>Eukaryota</taxon>
        <taxon>Viridiplantae</taxon>
        <taxon>Streptophyta</taxon>
        <taxon>Embryophyta</taxon>
        <taxon>Tracheophyta</taxon>
        <taxon>Spermatophyta</taxon>
        <taxon>Magnoliopsida</taxon>
        <taxon>eudicotyledons</taxon>
        <taxon>Gunneridae</taxon>
        <taxon>Pentapetalae</taxon>
        <taxon>asterids</taxon>
        <taxon>Ericales</taxon>
        <taxon>Actinidiaceae</taxon>
        <taxon>Actinidia</taxon>
    </lineage>
</organism>
<dbReference type="SUPFAM" id="SSF53098">
    <property type="entry name" value="Ribonuclease H-like"/>
    <property type="match status" value="2"/>
</dbReference>
<dbReference type="EMBL" id="BJWL01000001">
    <property type="protein sequence ID" value="GFY81129.1"/>
    <property type="molecule type" value="Genomic_DNA"/>
</dbReference>
<dbReference type="PANTHER" id="PTHR48475">
    <property type="entry name" value="RIBONUCLEASE H"/>
    <property type="match status" value="1"/>
</dbReference>
<dbReference type="OrthoDB" id="1433446at2759"/>
<reference evidence="2 3" key="1">
    <citation type="submission" date="2019-07" db="EMBL/GenBank/DDBJ databases">
        <title>De Novo Assembly of kiwifruit Actinidia rufa.</title>
        <authorList>
            <person name="Sugita-Konishi S."/>
            <person name="Sato K."/>
            <person name="Mori E."/>
            <person name="Abe Y."/>
            <person name="Kisaki G."/>
            <person name="Hamano K."/>
            <person name="Suezawa K."/>
            <person name="Otani M."/>
            <person name="Fukuda T."/>
            <person name="Manabe T."/>
            <person name="Gomi K."/>
            <person name="Tabuchi M."/>
            <person name="Akimitsu K."/>
            <person name="Kataoka I."/>
        </authorList>
    </citation>
    <scope>NUCLEOTIDE SEQUENCE [LARGE SCALE GENOMIC DNA]</scope>
    <source>
        <strain evidence="3">cv. Fuchu</strain>
    </source>
</reference>
<evidence type="ECO:0000313" key="3">
    <source>
        <dbReference type="Proteomes" id="UP000585474"/>
    </source>
</evidence>
<sequence length="330" mass="36897">MDETEVFENQVIILELTLSQSSRSETIVGVVEDDGDRLGDYRLGILACHTSSIRRTDGVRHKNGFKATNNEVEYEALLAGLRVATELGAQSLEVFSDSQLVVHTSGIFSHPKHWNRQSGPPSGRKVRHGWTKLLPISRTISYLRKNSKLAVFSTDPQDFAYSTGNYTKGLSRAPLEMSPARRSRVRPKEIHEGICGNHSGARSLAKKTIRQGFGIPKVIISDNARQFDNDRFRLFCSDLAISHHFSSPGRPQANGQVEVTNRTILRNLKASRIPTGETPYSMVFGTESVIPVEIGMPSFRTLYFDKNGNEGELRLNLDLLDEKRESAELR</sequence>
<dbReference type="GO" id="GO:0004523">
    <property type="term" value="F:RNA-DNA hybrid ribonuclease activity"/>
    <property type="evidence" value="ECO:0007669"/>
    <property type="project" value="InterPro"/>
</dbReference>
<dbReference type="AlphaFoldDB" id="A0A7J0E5A6"/>